<gene>
    <name evidence="3" type="ORF">PFLUV_G00171520</name>
</gene>
<dbReference type="SMART" id="SM00392">
    <property type="entry name" value="PROF"/>
    <property type="match status" value="1"/>
</dbReference>
<dbReference type="PANTHER" id="PTHR13936:SF17">
    <property type="entry name" value="PROFILIN"/>
    <property type="match status" value="1"/>
</dbReference>
<evidence type="ECO:0000256" key="1">
    <source>
        <dbReference type="ARBA" id="ARBA00010058"/>
    </source>
</evidence>
<comment type="similarity">
    <text evidence="1 2">Belongs to the profilin family.</text>
</comment>
<dbReference type="InterPro" id="IPR048278">
    <property type="entry name" value="PFN"/>
</dbReference>
<evidence type="ECO:0000313" key="3">
    <source>
        <dbReference type="EMBL" id="KAF1381148.1"/>
    </source>
</evidence>
<organism evidence="3 4">
    <name type="scientific">Perca fluviatilis</name>
    <name type="common">European perch</name>
    <dbReference type="NCBI Taxonomy" id="8168"/>
    <lineage>
        <taxon>Eukaryota</taxon>
        <taxon>Metazoa</taxon>
        <taxon>Chordata</taxon>
        <taxon>Craniata</taxon>
        <taxon>Vertebrata</taxon>
        <taxon>Euteleostomi</taxon>
        <taxon>Actinopterygii</taxon>
        <taxon>Neopterygii</taxon>
        <taxon>Teleostei</taxon>
        <taxon>Neoteleostei</taxon>
        <taxon>Acanthomorphata</taxon>
        <taxon>Eupercaria</taxon>
        <taxon>Perciformes</taxon>
        <taxon>Percoidei</taxon>
        <taxon>Percidae</taxon>
        <taxon>Percinae</taxon>
        <taxon>Perca</taxon>
    </lineage>
</organism>
<dbReference type="Proteomes" id="UP000465112">
    <property type="component" value="Chromosome 14"/>
</dbReference>
<dbReference type="Gene3D" id="3.30.450.30">
    <property type="entry name" value="Dynein light chain 2a, cytoplasmic"/>
    <property type="match status" value="1"/>
</dbReference>
<keyword evidence="4" id="KW-1185">Reference proteome</keyword>
<name>A0A6A5EPY8_PERFL</name>
<dbReference type="InterPro" id="IPR036140">
    <property type="entry name" value="PFN_sf"/>
</dbReference>
<dbReference type="SUPFAM" id="SSF55770">
    <property type="entry name" value="Profilin (actin-binding protein)"/>
    <property type="match status" value="1"/>
</dbReference>
<dbReference type="GO" id="GO:0032233">
    <property type="term" value="P:positive regulation of actin filament bundle assembly"/>
    <property type="evidence" value="ECO:0007669"/>
    <property type="project" value="TreeGrafter"/>
</dbReference>
<dbReference type="InterPro" id="IPR005455">
    <property type="entry name" value="PFN_euk"/>
</dbReference>
<reference evidence="3 4" key="1">
    <citation type="submission" date="2019-06" db="EMBL/GenBank/DDBJ databases">
        <title>A chromosome-scale genome assembly of the European perch, Perca fluviatilis.</title>
        <authorList>
            <person name="Roques C."/>
            <person name="Zahm M."/>
            <person name="Cabau C."/>
            <person name="Klopp C."/>
            <person name="Bouchez O."/>
            <person name="Donnadieu C."/>
            <person name="Kuhl H."/>
            <person name="Gislard M."/>
            <person name="Guendouz S."/>
            <person name="Journot L."/>
            <person name="Haffray P."/>
            <person name="Bestin A."/>
            <person name="Morvezen R."/>
            <person name="Feron R."/>
            <person name="Wen M."/>
            <person name="Jouanno E."/>
            <person name="Herpin A."/>
            <person name="Schartl M."/>
            <person name="Postlethwait J."/>
            <person name="Schaerlinger B."/>
            <person name="Chardard D."/>
            <person name="Lecocq T."/>
            <person name="Poncet C."/>
            <person name="Jaffrelo L."/>
            <person name="Lampietro C."/>
            <person name="Guiguen Y."/>
        </authorList>
    </citation>
    <scope>NUCLEOTIDE SEQUENCE [LARGE SCALE GENOMIC DNA]</scope>
    <source>
        <tissue evidence="3">Blood</tissue>
    </source>
</reference>
<dbReference type="GO" id="GO:0030833">
    <property type="term" value="P:regulation of actin filament polymerization"/>
    <property type="evidence" value="ECO:0007669"/>
    <property type="project" value="TreeGrafter"/>
</dbReference>
<protein>
    <recommendedName>
        <fullName evidence="2">Profilin</fullName>
    </recommendedName>
</protein>
<dbReference type="CDD" id="cd00148">
    <property type="entry name" value="PROF"/>
    <property type="match status" value="1"/>
</dbReference>
<dbReference type="PANTHER" id="PTHR13936">
    <property type="entry name" value="PROFILIN"/>
    <property type="match status" value="1"/>
</dbReference>
<dbReference type="GO" id="GO:0003779">
    <property type="term" value="F:actin binding"/>
    <property type="evidence" value="ECO:0007669"/>
    <property type="project" value="UniProtKB-KW"/>
</dbReference>
<dbReference type="Pfam" id="PF00235">
    <property type="entry name" value="Profilin"/>
    <property type="match status" value="1"/>
</dbReference>
<dbReference type="EMBL" id="VHII01000014">
    <property type="protein sequence ID" value="KAF1381148.1"/>
    <property type="molecule type" value="Genomic_DNA"/>
</dbReference>
<dbReference type="GO" id="GO:0005737">
    <property type="term" value="C:cytoplasm"/>
    <property type="evidence" value="ECO:0007669"/>
    <property type="project" value="TreeGrafter"/>
</dbReference>
<sequence length="154" mass="16153">MPLSLYHSHSTCTVMSWQAYVDSLTGPDSSGNKTIEDAAICGLAAGAESIWASSPGLSSLTADQIKKLAGNSSALRECGPSIGEMKCMLLTDDSENPSSYCMHLKASKNHGGFNICVGKAKTAMVIAKGKDGTAGNQVSTRVFPIVKYLRDAGY</sequence>
<proteinExistence type="inferred from homology"/>
<dbReference type="AlphaFoldDB" id="A0A6A5EPY8"/>
<accession>A0A6A5EPY8</accession>
<evidence type="ECO:0000313" key="4">
    <source>
        <dbReference type="Proteomes" id="UP000465112"/>
    </source>
</evidence>
<keyword evidence="2" id="KW-0009">Actin-binding</keyword>
<evidence type="ECO:0000256" key="2">
    <source>
        <dbReference type="RuleBase" id="RU003909"/>
    </source>
</evidence>
<comment type="caution">
    <text evidence="3">The sequence shown here is derived from an EMBL/GenBank/DDBJ whole genome shotgun (WGS) entry which is preliminary data.</text>
</comment>